<dbReference type="HOGENOM" id="CLU_064985_0_2_1"/>
<comment type="caution">
    <text evidence="3">The sequence shown here is derived from an EMBL/GenBank/DDBJ whole genome shotgun (WGS) entry which is preliminary data.</text>
</comment>
<evidence type="ECO:0000313" key="4">
    <source>
        <dbReference type="Proteomes" id="UP000031575"/>
    </source>
</evidence>
<evidence type="ECO:0000256" key="1">
    <source>
        <dbReference type="SAM" id="Phobius"/>
    </source>
</evidence>
<reference evidence="3 4" key="1">
    <citation type="journal article" date="2014" name="BMC Genomics">
        <title>Comparative genomics of the major fungal agents of human and animal Sporotrichosis: Sporothrix schenckii and Sporothrix brasiliensis.</title>
        <authorList>
            <person name="Teixeira M.M."/>
            <person name="de Almeida L.G."/>
            <person name="Kubitschek-Barreira P."/>
            <person name="Alves F.L."/>
            <person name="Kioshima E.S."/>
            <person name="Abadio A.K."/>
            <person name="Fernandes L."/>
            <person name="Derengowski L.S."/>
            <person name="Ferreira K.S."/>
            <person name="Souza R.C."/>
            <person name="Ruiz J.C."/>
            <person name="de Andrade N.C."/>
            <person name="Paes H.C."/>
            <person name="Nicola A.M."/>
            <person name="Albuquerque P."/>
            <person name="Gerber A.L."/>
            <person name="Martins V.P."/>
            <person name="Peconick L.D."/>
            <person name="Neto A.V."/>
            <person name="Chaucanez C.B."/>
            <person name="Silva P.A."/>
            <person name="Cunha O.L."/>
            <person name="de Oliveira F.F."/>
            <person name="dos Santos T.C."/>
            <person name="Barros A.L."/>
            <person name="Soares M.A."/>
            <person name="de Oliveira L.M."/>
            <person name="Marini M.M."/>
            <person name="Villalobos-Duno H."/>
            <person name="Cunha M.M."/>
            <person name="de Hoog S."/>
            <person name="da Silveira J.F."/>
            <person name="Henrissat B."/>
            <person name="Nino-Vega G.A."/>
            <person name="Cisalpino P.S."/>
            <person name="Mora-Montes H.M."/>
            <person name="Almeida S.R."/>
            <person name="Stajich J.E."/>
            <person name="Lopes-Bezerra L.M."/>
            <person name="Vasconcelos A.T."/>
            <person name="Felipe M.S."/>
        </authorList>
    </citation>
    <scope>NUCLEOTIDE SEQUENCE [LARGE SCALE GENOMIC DNA]</scope>
    <source>
        <strain evidence="3 4">5110</strain>
    </source>
</reference>
<sequence>MALTIYNDISIVQLVFFLPSLFIAGTLCYRHGIRRSAGWIYLVILSLMRIIGASMELATIASPDNISLATGASILQTIGLSPLILMLLGLVTRTYTALPEHKRPSIPNAQILRLMQLVVIVGLILSIVGGTDMSSQVQDALSKGQPLSYTIPSLTKAGIALMIVGYVLVLLSSLVLTTCLSSIVDGEKRLLMAVLVALPFVFVRLLYSILSAFDASSANFRQFGGSTNAGYVVLGMCTVMEIISAIIFEVVGMTLPYVPHNERGALLNPTRANNRFDANGQPLGAYPQPGQNGQFYPKLQPNESA</sequence>
<dbReference type="InterPro" id="IPR056119">
    <property type="entry name" value="DUF7702"/>
</dbReference>
<name>A0A0C2FRS2_9PEZI</name>
<keyword evidence="1" id="KW-0812">Transmembrane</keyword>
<feature type="transmembrane region" description="Helical" evidence="1">
    <location>
        <begin position="39"/>
        <end position="60"/>
    </location>
</feature>
<feature type="transmembrane region" description="Helical" evidence="1">
    <location>
        <begin position="157"/>
        <end position="178"/>
    </location>
</feature>
<accession>A0A0C2FRS2</accession>
<keyword evidence="1" id="KW-1133">Transmembrane helix</keyword>
<evidence type="ECO:0000259" key="2">
    <source>
        <dbReference type="Pfam" id="PF24800"/>
    </source>
</evidence>
<proteinExistence type="predicted"/>
<feature type="transmembrane region" description="Helical" evidence="1">
    <location>
        <begin position="111"/>
        <end position="129"/>
    </location>
</feature>
<dbReference type="Pfam" id="PF24800">
    <property type="entry name" value="DUF7702"/>
    <property type="match status" value="1"/>
</dbReference>
<feature type="transmembrane region" description="Helical" evidence="1">
    <location>
        <begin position="230"/>
        <end position="251"/>
    </location>
</feature>
<dbReference type="PANTHER" id="PTHR42109:SF2">
    <property type="entry name" value="INTEGRAL MEMBRANE PROTEIN"/>
    <property type="match status" value="1"/>
</dbReference>
<dbReference type="RefSeq" id="XP_040621708.1">
    <property type="nucleotide sequence ID" value="XM_040762654.1"/>
</dbReference>
<dbReference type="Proteomes" id="UP000031575">
    <property type="component" value="Unassembled WGS sequence"/>
</dbReference>
<protein>
    <recommendedName>
        <fullName evidence="2">DUF7702 domain-containing protein</fullName>
    </recommendedName>
</protein>
<keyword evidence="4" id="KW-1185">Reference proteome</keyword>
<feature type="domain" description="DUF7702" evidence="2">
    <location>
        <begin position="3"/>
        <end position="255"/>
    </location>
</feature>
<organism evidence="3 4">
    <name type="scientific">Sporothrix brasiliensis 5110</name>
    <dbReference type="NCBI Taxonomy" id="1398154"/>
    <lineage>
        <taxon>Eukaryota</taxon>
        <taxon>Fungi</taxon>
        <taxon>Dikarya</taxon>
        <taxon>Ascomycota</taxon>
        <taxon>Pezizomycotina</taxon>
        <taxon>Sordariomycetes</taxon>
        <taxon>Sordariomycetidae</taxon>
        <taxon>Ophiostomatales</taxon>
        <taxon>Ophiostomataceae</taxon>
        <taxon>Sporothrix</taxon>
    </lineage>
</organism>
<dbReference type="VEuPathDB" id="FungiDB:SPBR_04371"/>
<evidence type="ECO:0000313" key="3">
    <source>
        <dbReference type="EMBL" id="KIH93698.1"/>
    </source>
</evidence>
<feature type="transmembrane region" description="Helical" evidence="1">
    <location>
        <begin position="6"/>
        <end position="27"/>
    </location>
</feature>
<feature type="transmembrane region" description="Helical" evidence="1">
    <location>
        <begin position="66"/>
        <end position="91"/>
    </location>
</feature>
<dbReference type="EMBL" id="AWTV01000005">
    <property type="protein sequence ID" value="KIH93698.1"/>
    <property type="molecule type" value="Genomic_DNA"/>
</dbReference>
<dbReference type="AlphaFoldDB" id="A0A0C2FRS2"/>
<gene>
    <name evidence="3" type="ORF">SPBR_04371</name>
</gene>
<dbReference type="GeneID" id="63677575"/>
<dbReference type="OrthoDB" id="2560628at2759"/>
<feature type="transmembrane region" description="Helical" evidence="1">
    <location>
        <begin position="190"/>
        <end position="210"/>
    </location>
</feature>
<dbReference type="PANTHER" id="PTHR42109">
    <property type="entry name" value="UNPLACED GENOMIC SCAFFOLD UM_SCAF_CONTIG_1.265, WHOLE GENOME SHOTGUN SEQUENCE"/>
    <property type="match status" value="1"/>
</dbReference>
<keyword evidence="1" id="KW-0472">Membrane</keyword>